<accession>B4M3I4</accession>
<organism evidence="2 3">
    <name type="scientific">Drosophila virilis</name>
    <name type="common">Fruit fly</name>
    <dbReference type="NCBI Taxonomy" id="7244"/>
    <lineage>
        <taxon>Eukaryota</taxon>
        <taxon>Metazoa</taxon>
        <taxon>Ecdysozoa</taxon>
        <taxon>Arthropoda</taxon>
        <taxon>Hexapoda</taxon>
        <taxon>Insecta</taxon>
        <taxon>Pterygota</taxon>
        <taxon>Neoptera</taxon>
        <taxon>Endopterygota</taxon>
        <taxon>Diptera</taxon>
        <taxon>Brachycera</taxon>
        <taxon>Muscomorpha</taxon>
        <taxon>Ephydroidea</taxon>
        <taxon>Drosophilidae</taxon>
        <taxon>Drosophila</taxon>
    </lineage>
</organism>
<evidence type="ECO:0000313" key="2">
    <source>
        <dbReference type="EMBL" id="EDW65359.1"/>
    </source>
</evidence>
<dbReference type="InterPro" id="IPR036779">
    <property type="entry name" value="LysM_dom_sf"/>
</dbReference>
<dbReference type="HOGENOM" id="CLU_1961871_0_0_1"/>
<dbReference type="CDD" id="cd00118">
    <property type="entry name" value="LysM"/>
    <property type="match status" value="1"/>
</dbReference>
<reference evidence="2 3" key="1">
    <citation type="journal article" date="2007" name="Nature">
        <title>Evolution of genes and genomes on the Drosophila phylogeny.</title>
        <authorList>
            <consortium name="Drosophila 12 Genomes Consortium"/>
            <person name="Clark A.G."/>
            <person name="Eisen M.B."/>
            <person name="Smith D.R."/>
            <person name="Bergman C.M."/>
            <person name="Oliver B."/>
            <person name="Markow T.A."/>
            <person name="Kaufman T.C."/>
            <person name="Kellis M."/>
            <person name="Gelbart W."/>
            <person name="Iyer V.N."/>
            <person name="Pollard D.A."/>
            <person name="Sackton T.B."/>
            <person name="Larracuente A.M."/>
            <person name="Singh N.D."/>
            <person name="Abad J.P."/>
            <person name="Abt D.N."/>
            <person name="Adryan B."/>
            <person name="Aguade M."/>
            <person name="Akashi H."/>
            <person name="Anderson W.W."/>
            <person name="Aquadro C.F."/>
            <person name="Ardell D.H."/>
            <person name="Arguello R."/>
            <person name="Artieri C.G."/>
            <person name="Barbash D.A."/>
            <person name="Barker D."/>
            <person name="Barsanti P."/>
            <person name="Batterham P."/>
            <person name="Batzoglou S."/>
            <person name="Begun D."/>
            <person name="Bhutkar A."/>
            <person name="Blanco E."/>
            <person name="Bosak S.A."/>
            <person name="Bradley R.K."/>
            <person name="Brand A.D."/>
            <person name="Brent M.R."/>
            <person name="Brooks A.N."/>
            <person name="Brown R.H."/>
            <person name="Butlin R.K."/>
            <person name="Caggese C."/>
            <person name="Calvi B.R."/>
            <person name="Bernardo de Carvalho A."/>
            <person name="Caspi A."/>
            <person name="Castrezana S."/>
            <person name="Celniker S.E."/>
            <person name="Chang J.L."/>
            <person name="Chapple C."/>
            <person name="Chatterji S."/>
            <person name="Chinwalla A."/>
            <person name="Civetta A."/>
            <person name="Clifton S.W."/>
            <person name="Comeron J.M."/>
            <person name="Costello J.C."/>
            <person name="Coyne J.A."/>
            <person name="Daub J."/>
            <person name="David R.G."/>
            <person name="Delcher A.L."/>
            <person name="Delehaunty K."/>
            <person name="Do C.B."/>
            <person name="Ebling H."/>
            <person name="Edwards K."/>
            <person name="Eickbush T."/>
            <person name="Evans J.D."/>
            <person name="Filipski A."/>
            <person name="Findeiss S."/>
            <person name="Freyhult E."/>
            <person name="Fulton L."/>
            <person name="Fulton R."/>
            <person name="Garcia A.C."/>
            <person name="Gardiner A."/>
            <person name="Garfield D.A."/>
            <person name="Garvin B.E."/>
            <person name="Gibson G."/>
            <person name="Gilbert D."/>
            <person name="Gnerre S."/>
            <person name="Godfrey J."/>
            <person name="Good R."/>
            <person name="Gotea V."/>
            <person name="Gravely B."/>
            <person name="Greenberg A.J."/>
            <person name="Griffiths-Jones S."/>
            <person name="Gross S."/>
            <person name="Guigo R."/>
            <person name="Gustafson E.A."/>
            <person name="Haerty W."/>
            <person name="Hahn M.W."/>
            <person name="Halligan D.L."/>
            <person name="Halpern A.L."/>
            <person name="Halter G.M."/>
            <person name="Han M.V."/>
            <person name="Heger A."/>
            <person name="Hillier L."/>
            <person name="Hinrichs A.S."/>
            <person name="Holmes I."/>
            <person name="Hoskins R.A."/>
            <person name="Hubisz M.J."/>
            <person name="Hultmark D."/>
            <person name="Huntley M.A."/>
            <person name="Jaffe D.B."/>
            <person name="Jagadeeshan S."/>
            <person name="Jeck W.R."/>
            <person name="Johnson J."/>
            <person name="Jones C.D."/>
            <person name="Jordan W.C."/>
            <person name="Karpen G.H."/>
            <person name="Kataoka E."/>
            <person name="Keightley P.D."/>
            <person name="Kheradpour P."/>
            <person name="Kirkness E.F."/>
            <person name="Koerich L.B."/>
            <person name="Kristiansen K."/>
            <person name="Kudrna D."/>
            <person name="Kulathinal R.J."/>
            <person name="Kumar S."/>
            <person name="Kwok R."/>
            <person name="Lander E."/>
            <person name="Langley C.H."/>
            <person name="Lapoint R."/>
            <person name="Lazzaro B.P."/>
            <person name="Lee S.J."/>
            <person name="Levesque L."/>
            <person name="Li R."/>
            <person name="Lin C.F."/>
            <person name="Lin M.F."/>
            <person name="Lindblad-Toh K."/>
            <person name="Llopart A."/>
            <person name="Long M."/>
            <person name="Low L."/>
            <person name="Lozovsky E."/>
            <person name="Lu J."/>
            <person name="Luo M."/>
            <person name="Machado C.A."/>
            <person name="Makalowski W."/>
            <person name="Marzo M."/>
            <person name="Matsuda M."/>
            <person name="Matzkin L."/>
            <person name="McAllister B."/>
            <person name="McBride C.S."/>
            <person name="McKernan B."/>
            <person name="McKernan K."/>
            <person name="Mendez-Lago M."/>
            <person name="Minx P."/>
            <person name="Mollenhauer M.U."/>
            <person name="Montooth K."/>
            <person name="Mount S.M."/>
            <person name="Mu X."/>
            <person name="Myers E."/>
            <person name="Negre B."/>
            <person name="Newfeld S."/>
            <person name="Nielsen R."/>
            <person name="Noor M.A."/>
            <person name="O'Grady P."/>
            <person name="Pachter L."/>
            <person name="Papaceit M."/>
            <person name="Parisi M.J."/>
            <person name="Parisi M."/>
            <person name="Parts L."/>
            <person name="Pedersen J.S."/>
            <person name="Pesole G."/>
            <person name="Phillippy A.M."/>
            <person name="Ponting C.P."/>
            <person name="Pop M."/>
            <person name="Porcelli D."/>
            <person name="Powell J.R."/>
            <person name="Prohaska S."/>
            <person name="Pruitt K."/>
            <person name="Puig M."/>
            <person name="Quesneville H."/>
            <person name="Ram K.R."/>
            <person name="Rand D."/>
            <person name="Rasmussen M.D."/>
            <person name="Reed L.K."/>
            <person name="Reenan R."/>
            <person name="Reily A."/>
            <person name="Remington K.A."/>
            <person name="Rieger T.T."/>
            <person name="Ritchie M.G."/>
            <person name="Robin C."/>
            <person name="Rogers Y.H."/>
            <person name="Rohde C."/>
            <person name="Rozas J."/>
            <person name="Rubenfield M.J."/>
            <person name="Ruiz A."/>
            <person name="Russo S."/>
            <person name="Salzberg S.L."/>
            <person name="Sanchez-Gracia A."/>
            <person name="Saranga D.J."/>
            <person name="Sato H."/>
            <person name="Schaeffer S.W."/>
            <person name="Schatz M.C."/>
            <person name="Schlenke T."/>
            <person name="Schwartz R."/>
            <person name="Segarra C."/>
            <person name="Singh R.S."/>
            <person name="Sirot L."/>
            <person name="Sirota M."/>
            <person name="Sisneros N.B."/>
            <person name="Smith C.D."/>
            <person name="Smith T.F."/>
            <person name="Spieth J."/>
            <person name="Stage D.E."/>
            <person name="Stark A."/>
            <person name="Stephan W."/>
            <person name="Strausberg R.L."/>
            <person name="Strempel S."/>
            <person name="Sturgill D."/>
            <person name="Sutton G."/>
            <person name="Sutton G.G."/>
            <person name="Tao W."/>
            <person name="Teichmann S."/>
            <person name="Tobari Y.N."/>
            <person name="Tomimura Y."/>
            <person name="Tsolas J.M."/>
            <person name="Valente V.L."/>
            <person name="Venter E."/>
            <person name="Venter J.C."/>
            <person name="Vicario S."/>
            <person name="Vieira F.G."/>
            <person name="Vilella A.J."/>
            <person name="Villasante A."/>
            <person name="Walenz B."/>
            <person name="Wang J."/>
            <person name="Wasserman M."/>
            <person name="Watts T."/>
            <person name="Wilson D."/>
            <person name="Wilson R.K."/>
            <person name="Wing R.A."/>
            <person name="Wolfner M.F."/>
            <person name="Wong A."/>
            <person name="Wong G.K."/>
            <person name="Wu C.I."/>
            <person name="Wu G."/>
            <person name="Yamamoto D."/>
            <person name="Yang H.P."/>
            <person name="Yang S.P."/>
            <person name="Yorke J.A."/>
            <person name="Yoshida K."/>
            <person name="Zdobnov E."/>
            <person name="Zhang P."/>
            <person name="Zhang Y."/>
            <person name="Zimin A.V."/>
            <person name="Baldwin J."/>
            <person name="Abdouelleil A."/>
            <person name="Abdulkadir J."/>
            <person name="Abebe A."/>
            <person name="Abera B."/>
            <person name="Abreu J."/>
            <person name="Acer S.C."/>
            <person name="Aftuck L."/>
            <person name="Alexander A."/>
            <person name="An P."/>
            <person name="Anderson E."/>
            <person name="Anderson S."/>
            <person name="Arachi H."/>
            <person name="Azer M."/>
            <person name="Bachantsang P."/>
            <person name="Barry A."/>
            <person name="Bayul T."/>
            <person name="Berlin A."/>
            <person name="Bessette D."/>
            <person name="Bloom T."/>
            <person name="Blye J."/>
            <person name="Boguslavskiy L."/>
            <person name="Bonnet C."/>
            <person name="Boukhgalter B."/>
            <person name="Bourzgui I."/>
            <person name="Brown A."/>
            <person name="Cahill P."/>
            <person name="Channer S."/>
            <person name="Cheshatsang Y."/>
            <person name="Chuda L."/>
            <person name="Citroen M."/>
            <person name="Collymore A."/>
            <person name="Cooke P."/>
            <person name="Costello M."/>
            <person name="D'Aco K."/>
            <person name="Daza R."/>
            <person name="De Haan G."/>
            <person name="DeGray S."/>
            <person name="DeMaso C."/>
            <person name="Dhargay N."/>
            <person name="Dooley K."/>
            <person name="Dooley E."/>
            <person name="Doricent M."/>
            <person name="Dorje P."/>
            <person name="Dorjee K."/>
            <person name="Dupes A."/>
            <person name="Elong R."/>
            <person name="Falk J."/>
            <person name="Farina A."/>
            <person name="Faro S."/>
            <person name="Ferguson D."/>
            <person name="Fisher S."/>
            <person name="Foley C.D."/>
            <person name="Franke A."/>
            <person name="Friedrich D."/>
            <person name="Gadbois L."/>
            <person name="Gearin G."/>
            <person name="Gearin C.R."/>
            <person name="Giannoukos G."/>
            <person name="Goode T."/>
            <person name="Graham J."/>
            <person name="Grandbois E."/>
            <person name="Grewal S."/>
            <person name="Gyaltsen K."/>
            <person name="Hafez N."/>
            <person name="Hagos B."/>
            <person name="Hall J."/>
            <person name="Henson C."/>
            <person name="Hollinger A."/>
            <person name="Honan T."/>
            <person name="Huard M.D."/>
            <person name="Hughes L."/>
            <person name="Hurhula B."/>
            <person name="Husby M.E."/>
            <person name="Kamat A."/>
            <person name="Kanga B."/>
            <person name="Kashin S."/>
            <person name="Khazanovich D."/>
            <person name="Kisner P."/>
            <person name="Lance K."/>
            <person name="Lara M."/>
            <person name="Lee W."/>
            <person name="Lennon N."/>
            <person name="Letendre F."/>
            <person name="LeVine R."/>
            <person name="Lipovsky A."/>
            <person name="Liu X."/>
            <person name="Liu J."/>
            <person name="Liu S."/>
            <person name="Lokyitsang T."/>
            <person name="Lokyitsang Y."/>
            <person name="Lubonja R."/>
            <person name="Lui A."/>
            <person name="MacDonald P."/>
            <person name="Magnisalis V."/>
            <person name="Maru K."/>
            <person name="Matthews C."/>
            <person name="McCusker W."/>
            <person name="McDonough S."/>
            <person name="Mehta T."/>
            <person name="Meldrim J."/>
            <person name="Meneus L."/>
            <person name="Mihai O."/>
            <person name="Mihalev A."/>
            <person name="Mihova T."/>
            <person name="Mittelman R."/>
            <person name="Mlenga V."/>
            <person name="Montmayeur A."/>
            <person name="Mulrain L."/>
            <person name="Navidi A."/>
            <person name="Naylor J."/>
            <person name="Negash T."/>
            <person name="Nguyen T."/>
            <person name="Nguyen N."/>
            <person name="Nicol R."/>
            <person name="Norbu C."/>
            <person name="Norbu N."/>
            <person name="Novod N."/>
            <person name="O'Neill B."/>
            <person name="Osman S."/>
            <person name="Markiewicz E."/>
            <person name="Oyono O.L."/>
            <person name="Patti C."/>
            <person name="Phunkhang P."/>
            <person name="Pierre F."/>
            <person name="Priest M."/>
            <person name="Raghuraman S."/>
            <person name="Rege F."/>
            <person name="Reyes R."/>
            <person name="Rise C."/>
            <person name="Rogov P."/>
            <person name="Ross K."/>
            <person name="Ryan E."/>
            <person name="Settipalli S."/>
            <person name="Shea T."/>
            <person name="Sherpa N."/>
            <person name="Shi L."/>
            <person name="Shih D."/>
            <person name="Sparrow T."/>
            <person name="Spaulding J."/>
            <person name="Stalker J."/>
            <person name="Stange-Thomann N."/>
            <person name="Stavropoulos S."/>
            <person name="Stone C."/>
            <person name="Strader C."/>
            <person name="Tesfaye S."/>
            <person name="Thomson T."/>
            <person name="Thoulutsang Y."/>
            <person name="Thoulutsang D."/>
            <person name="Topham K."/>
            <person name="Topping I."/>
            <person name="Tsamla T."/>
            <person name="Vassiliev H."/>
            <person name="Vo A."/>
            <person name="Wangchuk T."/>
            <person name="Wangdi T."/>
            <person name="Weiand M."/>
            <person name="Wilkinson J."/>
            <person name="Wilson A."/>
            <person name="Yadav S."/>
            <person name="Young G."/>
            <person name="Yu Q."/>
            <person name="Zembek L."/>
            <person name="Zhong D."/>
            <person name="Zimmer A."/>
            <person name="Zwirko Z."/>
            <person name="Jaffe D.B."/>
            <person name="Alvarez P."/>
            <person name="Brockman W."/>
            <person name="Butler J."/>
            <person name="Chin C."/>
            <person name="Gnerre S."/>
            <person name="Grabherr M."/>
            <person name="Kleber M."/>
            <person name="Mauceli E."/>
            <person name="MacCallum I."/>
        </authorList>
    </citation>
    <scope>NUCLEOTIDE SEQUENCE [LARGE SCALE GENOMIC DNA]</scope>
    <source>
        <strain evidence="3">Tucson 15010-1051.87</strain>
    </source>
</reference>
<keyword evidence="3" id="KW-1185">Reference proteome</keyword>
<dbReference type="AlphaFoldDB" id="B4M3I4"/>
<dbReference type="InterPro" id="IPR018392">
    <property type="entry name" value="LysM"/>
</dbReference>
<evidence type="ECO:0000259" key="1">
    <source>
        <dbReference type="Pfam" id="PF01476"/>
    </source>
</evidence>
<dbReference type="EMBL" id="CH940651">
    <property type="protein sequence ID" value="EDW65359.1"/>
    <property type="molecule type" value="Genomic_DNA"/>
</dbReference>
<dbReference type="Pfam" id="PF01476">
    <property type="entry name" value="LysM"/>
    <property type="match status" value="1"/>
</dbReference>
<dbReference type="Proteomes" id="UP000008792">
    <property type="component" value="Unassembled WGS sequence"/>
</dbReference>
<protein>
    <recommendedName>
        <fullName evidence="1">LysM domain-containing protein</fullName>
    </recommendedName>
</protein>
<dbReference type="OMA" id="QICRANR"/>
<dbReference type="InParanoid" id="B4M3I4"/>
<evidence type="ECO:0000313" key="3">
    <source>
        <dbReference type="Proteomes" id="UP000008792"/>
    </source>
</evidence>
<name>B4M3I4_DROVI</name>
<sequence>MCAKEALRPQDAPNLSGQQLGSLALWTRHRVCNEDTMAHLALKYGTTIGQICRANRLHWQDILQTRSYIWLPVPGIQQPTQEHENQAQITPVITFPNYGRVLIVPPHFYRQSAPNLDDFAGECDPLLITTRCM</sequence>
<dbReference type="eggNOG" id="KOG2850">
    <property type="taxonomic scope" value="Eukaryota"/>
</dbReference>
<dbReference type="OrthoDB" id="2107166at2759"/>
<dbReference type="PhylomeDB" id="B4M3I4"/>
<dbReference type="Gene3D" id="3.10.350.10">
    <property type="entry name" value="LysM domain"/>
    <property type="match status" value="1"/>
</dbReference>
<proteinExistence type="predicted"/>
<dbReference type="SUPFAM" id="SSF54106">
    <property type="entry name" value="LysM domain"/>
    <property type="match status" value="1"/>
</dbReference>
<gene>
    <name evidence="2" type="primary">Dvir\GJ18947</name>
    <name evidence="2" type="ORF">Dvir_GJ18947</name>
</gene>
<feature type="domain" description="LysM" evidence="1">
    <location>
        <begin position="29"/>
        <end position="66"/>
    </location>
</feature>